<dbReference type="EMBL" id="CM031827">
    <property type="protein sequence ID" value="KAG6724432.1"/>
    <property type="molecule type" value="Genomic_DNA"/>
</dbReference>
<protein>
    <submittedName>
        <fullName evidence="1">Uncharacterized protein</fullName>
    </submittedName>
</protein>
<evidence type="ECO:0000313" key="2">
    <source>
        <dbReference type="EMBL" id="KAG6724432.1"/>
    </source>
</evidence>
<gene>
    <name evidence="1" type="ORF">CIPAW_03G269700</name>
    <name evidence="2" type="ORF">I3842_03G259200</name>
</gene>
<reference evidence="2" key="2">
    <citation type="submission" date="2021-01" db="EMBL/GenBank/DDBJ databases">
        <authorList>
            <person name="Lovell J.T."/>
            <person name="Bentley N."/>
            <person name="Bhattarai G."/>
            <person name="Jenkins J.W."/>
            <person name="Sreedasyam A."/>
            <person name="Alarcon Y."/>
            <person name="Bock C."/>
            <person name="Boston L."/>
            <person name="Carlson J."/>
            <person name="Cervantes K."/>
            <person name="Clermont K."/>
            <person name="Krom N."/>
            <person name="Kubenka K."/>
            <person name="Mamidi S."/>
            <person name="Mattison C."/>
            <person name="Monteros M."/>
            <person name="Pisani C."/>
            <person name="Plott C."/>
            <person name="Rajasekar S."/>
            <person name="Rhein H.S."/>
            <person name="Rohla C."/>
            <person name="Song M."/>
            <person name="Hilaire R.S."/>
            <person name="Shu S."/>
            <person name="Wells L."/>
            <person name="Wang X."/>
            <person name="Webber J."/>
            <person name="Heerema R.J."/>
            <person name="Klein P."/>
            <person name="Conner P."/>
            <person name="Grauke L."/>
            <person name="Grimwood J."/>
            <person name="Schmutz J."/>
            <person name="Randall J.J."/>
        </authorList>
    </citation>
    <scope>NUCLEOTIDE SEQUENCE</scope>
    <source>
        <tissue evidence="2">Leaf</tissue>
    </source>
</reference>
<dbReference type="EMBL" id="CM031811">
    <property type="protein sequence ID" value="KAG6662818.1"/>
    <property type="molecule type" value="Genomic_DNA"/>
</dbReference>
<dbReference type="Proteomes" id="UP000811246">
    <property type="component" value="Chromosome 3"/>
</dbReference>
<evidence type="ECO:0000313" key="1">
    <source>
        <dbReference type="EMBL" id="KAG6662818.1"/>
    </source>
</evidence>
<name>A0A8T1R6Q0_CARIL</name>
<sequence>MKMSRGIEFVKLRKRISCDGSAITVVSVKRRAHQLDCCHGSRLLRQLVWKFKSLWKQNFCLQRSKAQYSYDLHSYSLNFDDGFSNDYPLHDGSR</sequence>
<evidence type="ECO:0000313" key="3">
    <source>
        <dbReference type="Proteomes" id="UP000811609"/>
    </source>
</evidence>
<keyword evidence="3" id="KW-1185">Reference proteome</keyword>
<dbReference type="Proteomes" id="UP000811609">
    <property type="component" value="Chromosome 3"/>
</dbReference>
<dbReference type="OrthoDB" id="984078at2759"/>
<organism evidence="1 3">
    <name type="scientific">Carya illinoinensis</name>
    <name type="common">Pecan</name>
    <dbReference type="NCBI Taxonomy" id="32201"/>
    <lineage>
        <taxon>Eukaryota</taxon>
        <taxon>Viridiplantae</taxon>
        <taxon>Streptophyta</taxon>
        <taxon>Embryophyta</taxon>
        <taxon>Tracheophyta</taxon>
        <taxon>Spermatophyta</taxon>
        <taxon>Magnoliopsida</taxon>
        <taxon>eudicotyledons</taxon>
        <taxon>Gunneridae</taxon>
        <taxon>Pentapetalae</taxon>
        <taxon>rosids</taxon>
        <taxon>fabids</taxon>
        <taxon>Fagales</taxon>
        <taxon>Juglandaceae</taxon>
        <taxon>Carya</taxon>
    </lineage>
</organism>
<dbReference type="PANTHER" id="PTHR34538">
    <property type="entry name" value="EXPRESSED PROTEIN"/>
    <property type="match status" value="1"/>
</dbReference>
<dbReference type="AlphaFoldDB" id="A0A8T1R6Q0"/>
<dbReference type="PANTHER" id="PTHR34538:SF4">
    <property type="entry name" value="EXPRESSED PROTEIN"/>
    <property type="match status" value="1"/>
</dbReference>
<proteinExistence type="predicted"/>
<accession>A0A8T1R6Q0</accession>
<reference evidence="1" key="1">
    <citation type="submission" date="2020-12" db="EMBL/GenBank/DDBJ databases">
        <title>WGS assembly of Carya illinoinensis cv. Pawnee.</title>
        <authorList>
            <person name="Platts A."/>
            <person name="Shu S."/>
            <person name="Wright S."/>
            <person name="Barry K."/>
            <person name="Edger P."/>
            <person name="Pires J.C."/>
            <person name="Schmutz J."/>
        </authorList>
    </citation>
    <scope>NUCLEOTIDE SEQUENCE</scope>
    <source>
        <tissue evidence="1">Leaf</tissue>
    </source>
</reference>
<comment type="caution">
    <text evidence="1">The sequence shown here is derived from an EMBL/GenBank/DDBJ whole genome shotgun (WGS) entry which is preliminary data.</text>
</comment>